<accession>A0ABY4QL86</accession>
<evidence type="ECO:0000313" key="3">
    <source>
        <dbReference type="EMBL" id="UQX10563.1"/>
    </source>
</evidence>
<evidence type="ECO:0000313" key="4">
    <source>
        <dbReference type="Proteomes" id="UP001056610"/>
    </source>
</evidence>
<dbReference type="InterPro" id="IPR045618">
    <property type="entry name" value="DUF6444"/>
</dbReference>
<protein>
    <submittedName>
        <fullName evidence="3">DUF6444 domain-containing protein</fullName>
    </submittedName>
</protein>
<sequence>MPDAPSYEQLAAENAELRSENAELRRMVAVLSERVAELERRLGVDSSNSSRPPSSDAPWNKPARKRSSRTRSGRKPGKQPGAPGISRSLSDDPDQTVLIEPHRCAGGGASLAAGGVHARERRQVLDVPEAPPLENHRVSADLEDLPGLRDAHRRGLRR</sequence>
<evidence type="ECO:0000256" key="1">
    <source>
        <dbReference type="SAM" id="MobiDB-lite"/>
    </source>
</evidence>
<name>A0ABY4QL86_9MYCO</name>
<proteinExistence type="predicted"/>
<reference evidence="3" key="1">
    <citation type="submission" date="2022-05" db="EMBL/GenBank/DDBJ databases">
        <title>A methanotrophic Mycobacterium dominates a cave microbial ecosystem.</title>
        <authorList>
            <person name="Van Spanning R.J.M."/>
            <person name="Guan Q."/>
            <person name="Melkonian C."/>
            <person name="Gallant J."/>
            <person name="Polerecky L."/>
            <person name="Flot J.-F."/>
            <person name="Brandt B.W."/>
            <person name="Braster M."/>
            <person name="Iturbe Espinoza P."/>
            <person name="Aerts J."/>
            <person name="Meima-Franke M."/>
            <person name="Piersma S.R."/>
            <person name="Bunduc C."/>
            <person name="Ummels R."/>
            <person name="Pain A."/>
            <person name="Fleming E.J."/>
            <person name="van der Wel N."/>
            <person name="Gherman V.D."/>
            <person name="Sarbu S.M."/>
            <person name="Bodelier P.L.E."/>
            <person name="Bitter W."/>
        </authorList>
    </citation>
    <scope>NUCLEOTIDE SEQUENCE</scope>
    <source>
        <strain evidence="3">Sulfur Cave</strain>
    </source>
</reference>
<feature type="compositionally biased region" description="Basic residues" evidence="1">
    <location>
        <begin position="62"/>
        <end position="77"/>
    </location>
</feature>
<organism evidence="3 4">
    <name type="scientific">Candidatus Mycobacterium methanotrophicum</name>
    <dbReference type="NCBI Taxonomy" id="2943498"/>
    <lineage>
        <taxon>Bacteria</taxon>
        <taxon>Bacillati</taxon>
        <taxon>Actinomycetota</taxon>
        <taxon>Actinomycetes</taxon>
        <taxon>Mycobacteriales</taxon>
        <taxon>Mycobacteriaceae</taxon>
        <taxon>Mycobacterium</taxon>
    </lineage>
</organism>
<feature type="compositionally biased region" description="Basic and acidic residues" evidence="1">
    <location>
        <begin position="134"/>
        <end position="150"/>
    </location>
</feature>
<gene>
    <name evidence="3" type="ORF">M5I08_21335</name>
</gene>
<dbReference type="Pfam" id="PF20042">
    <property type="entry name" value="DUF6444"/>
    <property type="match status" value="1"/>
</dbReference>
<dbReference type="EMBL" id="CP097320">
    <property type="protein sequence ID" value="UQX10563.1"/>
    <property type="molecule type" value="Genomic_DNA"/>
</dbReference>
<evidence type="ECO:0000259" key="2">
    <source>
        <dbReference type="Pfam" id="PF20042"/>
    </source>
</evidence>
<dbReference type="Proteomes" id="UP001056610">
    <property type="component" value="Chromosome"/>
</dbReference>
<feature type="domain" description="DUF6444" evidence="2">
    <location>
        <begin position="8"/>
        <end position="87"/>
    </location>
</feature>
<keyword evidence="4" id="KW-1185">Reference proteome</keyword>
<feature type="region of interest" description="Disordered" evidence="1">
    <location>
        <begin position="40"/>
        <end position="158"/>
    </location>
</feature>